<keyword evidence="7" id="KW-0539">Nucleus</keyword>
<dbReference type="GO" id="GO:0006614">
    <property type="term" value="P:SRP-dependent cotranslational protein targeting to membrane"/>
    <property type="evidence" value="ECO:0007669"/>
    <property type="project" value="InterPro"/>
</dbReference>
<comment type="caution">
    <text evidence="10">The sequence shown here is derived from an EMBL/GenBank/DDBJ whole genome shotgun (WGS) entry which is preliminary data.</text>
</comment>
<dbReference type="GO" id="GO:0005730">
    <property type="term" value="C:nucleolus"/>
    <property type="evidence" value="ECO:0007669"/>
    <property type="project" value="UniProtKB-SubCell"/>
</dbReference>
<dbReference type="GO" id="GO:0030942">
    <property type="term" value="F:endoplasmic reticulum signal peptide binding"/>
    <property type="evidence" value="ECO:0007669"/>
    <property type="project" value="InterPro"/>
</dbReference>
<proteinExistence type="inferred from homology"/>
<dbReference type="Gene3D" id="1.10.3450.40">
    <property type="entry name" value="Signal recognition particle, SRP68 subunit, RNA-binding domain"/>
    <property type="match status" value="1"/>
</dbReference>
<evidence type="ECO:0000256" key="4">
    <source>
        <dbReference type="ARBA" id="ARBA00022490"/>
    </source>
</evidence>
<dbReference type="EMBL" id="JAQMWT010000546">
    <property type="protein sequence ID" value="KAJ8599756.1"/>
    <property type="molecule type" value="Genomic_DNA"/>
</dbReference>
<keyword evidence="11" id="KW-1185">Reference proteome</keyword>
<dbReference type="InterPro" id="IPR026258">
    <property type="entry name" value="SRP68"/>
</dbReference>
<evidence type="ECO:0000313" key="11">
    <source>
        <dbReference type="Proteomes" id="UP001230188"/>
    </source>
</evidence>
<evidence type="ECO:0000256" key="8">
    <source>
        <dbReference type="ARBA" id="ARBA00023274"/>
    </source>
</evidence>
<keyword evidence="8" id="KW-0687">Ribonucleoprotein</keyword>
<dbReference type="GO" id="GO:0008312">
    <property type="term" value="F:7S RNA binding"/>
    <property type="evidence" value="ECO:0007669"/>
    <property type="project" value="InterPro"/>
</dbReference>
<sequence length="493" mass="54756">MGERSENPVRFELHATIEVLQMEHGLRHASSRQEAEAANYAEYRRFVSKRLARLRHKLKVTNGKKTFQRKDVSAEMATSGEHLLIPTLLAERAWAASLELKYSKMVGEREDRRAAKRLRKAIIWSAQLVSLCEAVADETTQVEARTYDAWLRGLTLETSNRLEESLLALEVAHANYAKLGLTGRAAEALGALKRVQYRLTGTVTYEDEVEEEAEAETVEWCGNQLKLPRQASFDPAVFNDLPETDEGIAKRLAELDDLLRTVDGLLAAKVQYTKLELMSRRLEGVLDARTRAWQRAALQRTAAHLLGNQDASASAAENLVHLYESLMQLARDMKQLPGVQDSEDDSLSERLDARLARLKAAKCYYLAETFFDRSAIDKATALFKHASYLSERAALEADAIGDDASAKDATEIGDTARGGLVRCKLHAAAAAEASDQPAPPAAGIVCQLRDRRADHLVVDATLDPPFALAHVPPKPRPLPCKPFFFDIAHDHLD</sequence>
<comment type="subcellular location">
    <subcellularLocation>
        <location evidence="1">Cytoplasm</location>
    </subcellularLocation>
    <subcellularLocation>
        <location evidence="2">Nucleus</location>
        <location evidence="2">Nucleolus</location>
    </subcellularLocation>
</comment>
<gene>
    <name evidence="10" type="ORF">CTAYLR_003397</name>
</gene>
<accession>A0AAD7U7P5</accession>
<name>A0AAD7U7P5_9STRA</name>
<evidence type="ECO:0000313" key="10">
    <source>
        <dbReference type="EMBL" id="KAJ8599756.1"/>
    </source>
</evidence>
<keyword evidence="6" id="KW-0733">Signal recognition particle</keyword>
<evidence type="ECO:0000256" key="1">
    <source>
        <dbReference type="ARBA" id="ARBA00004496"/>
    </source>
</evidence>
<dbReference type="GO" id="GO:0005786">
    <property type="term" value="C:signal recognition particle, endoplasmic reticulum targeting"/>
    <property type="evidence" value="ECO:0007669"/>
    <property type="project" value="UniProtKB-KW"/>
</dbReference>
<dbReference type="PANTHER" id="PTHR12860:SF0">
    <property type="entry name" value="SIGNAL RECOGNITION PARTICLE SUBUNIT SRP68"/>
    <property type="match status" value="1"/>
</dbReference>
<protein>
    <recommendedName>
        <fullName evidence="9">Signal recognition particle subunit SRP68</fullName>
    </recommendedName>
</protein>
<evidence type="ECO:0000256" key="7">
    <source>
        <dbReference type="ARBA" id="ARBA00023242"/>
    </source>
</evidence>
<dbReference type="AlphaFoldDB" id="A0AAD7U7P5"/>
<organism evidence="10 11">
    <name type="scientific">Chrysophaeum taylorii</name>
    <dbReference type="NCBI Taxonomy" id="2483200"/>
    <lineage>
        <taxon>Eukaryota</taxon>
        <taxon>Sar</taxon>
        <taxon>Stramenopiles</taxon>
        <taxon>Ochrophyta</taxon>
        <taxon>Pelagophyceae</taxon>
        <taxon>Pelagomonadales</taxon>
        <taxon>Pelagomonadaceae</taxon>
        <taxon>Chrysophaeum</taxon>
    </lineage>
</organism>
<evidence type="ECO:0000256" key="9">
    <source>
        <dbReference type="ARBA" id="ARBA00029498"/>
    </source>
</evidence>
<evidence type="ECO:0000256" key="6">
    <source>
        <dbReference type="ARBA" id="ARBA00023135"/>
    </source>
</evidence>
<evidence type="ECO:0000256" key="5">
    <source>
        <dbReference type="ARBA" id="ARBA00022884"/>
    </source>
</evidence>
<dbReference type="InterPro" id="IPR038253">
    <property type="entry name" value="SRP68_N_sf"/>
</dbReference>
<reference evidence="10" key="1">
    <citation type="submission" date="2023-01" db="EMBL/GenBank/DDBJ databases">
        <title>Metagenome sequencing of chrysophaentin producing Chrysophaeum taylorii.</title>
        <authorList>
            <person name="Davison J."/>
            <person name="Bewley C."/>
        </authorList>
    </citation>
    <scope>NUCLEOTIDE SEQUENCE</scope>
    <source>
        <strain evidence="10">NIES-1699</strain>
    </source>
</reference>
<dbReference type="PANTHER" id="PTHR12860">
    <property type="entry name" value="SIGNAL RECOGNITION PARTICLE 68 KDA PROTEIN"/>
    <property type="match status" value="1"/>
</dbReference>
<evidence type="ECO:0000256" key="3">
    <source>
        <dbReference type="ARBA" id="ARBA00009352"/>
    </source>
</evidence>
<dbReference type="Proteomes" id="UP001230188">
    <property type="component" value="Unassembled WGS sequence"/>
</dbReference>
<keyword evidence="5" id="KW-0694">RNA-binding</keyword>
<evidence type="ECO:0000256" key="2">
    <source>
        <dbReference type="ARBA" id="ARBA00004604"/>
    </source>
</evidence>
<dbReference type="Pfam" id="PF16969">
    <property type="entry name" value="SRP68"/>
    <property type="match status" value="2"/>
</dbReference>
<comment type="similarity">
    <text evidence="3">Belongs to the SRP68 family.</text>
</comment>
<keyword evidence="4" id="KW-0963">Cytoplasm</keyword>
<dbReference type="GO" id="GO:0005047">
    <property type="term" value="F:signal recognition particle binding"/>
    <property type="evidence" value="ECO:0007669"/>
    <property type="project" value="InterPro"/>
</dbReference>